<evidence type="ECO:0000256" key="2">
    <source>
        <dbReference type="ARBA" id="ARBA00023134"/>
    </source>
</evidence>
<evidence type="ECO:0000256" key="1">
    <source>
        <dbReference type="ARBA" id="ARBA00022741"/>
    </source>
</evidence>
<evidence type="ECO:0000313" key="4">
    <source>
        <dbReference type="Proteomes" id="UP001166286"/>
    </source>
</evidence>
<dbReference type="EMBL" id="JAFEKC020000005">
    <property type="protein sequence ID" value="KAK0514416.1"/>
    <property type="molecule type" value="Genomic_DNA"/>
</dbReference>
<keyword evidence="2" id="KW-0342">GTP-binding</keyword>
<dbReference type="InterPro" id="IPR003578">
    <property type="entry name" value="Small_GTPase_Rho"/>
</dbReference>
<sequence>MDEPPTVSILLLGDSDCGKSAFLSKLSHGANSRREKTTAFPPLRDLDQPFVYDIRMYNRPYRFEFYDTACPENYTLLRPDFVVLCYSIGNRESLVNLQYVWFKKMVDCYMREREDIPVMMLGLKRDLRKEEEGMILPQEGLKVAQDLRCDRYAECSALTGELMNEVMEDVARTAAKTTTEVGGLSQGGCIVM</sequence>
<dbReference type="PROSITE" id="PS51420">
    <property type="entry name" value="RHO"/>
    <property type="match status" value="1"/>
</dbReference>
<evidence type="ECO:0008006" key="5">
    <source>
        <dbReference type="Google" id="ProtNLM"/>
    </source>
</evidence>
<dbReference type="GO" id="GO:0005525">
    <property type="term" value="F:GTP binding"/>
    <property type="evidence" value="ECO:0007669"/>
    <property type="project" value="UniProtKB-KW"/>
</dbReference>
<gene>
    <name evidence="3" type="ORF">JMJ35_003033</name>
</gene>
<protein>
    <recommendedName>
        <fullName evidence="5">P-loop containing nucleoside triphosphate hydrolase protein</fullName>
    </recommendedName>
</protein>
<dbReference type="Gene3D" id="3.40.50.300">
    <property type="entry name" value="P-loop containing nucleotide triphosphate hydrolases"/>
    <property type="match status" value="1"/>
</dbReference>
<dbReference type="InterPro" id="IPR027417">
    <property type="entry name" value="P-loop_NTPase"/>
</dbReference>
<dbReference type="PRINTS" id="PR00449">
    <property type="entry name" value="RASTRNSFRMNG"/>
</dbReference>
<dbReference type="SMART" id="SM00175">
    <property type="entry name" value="RAB"/>
    <property type="match status" value="1"/>
</dbReference>
<keyword evidence="4" id="KW-1185">Reference proteome</keyword>
<dbReference type="Pfam" id="PF00071">
    <property type="entry name" value="Ras"/>
    <property type="match status" value="1"/>
</dbReference>
<keyword evidence="1" id="KW-0547">Nucleotide-binding</keyword>
<dbReference type="InterPro" id="IPR001806">
    <property type="entry name" value="Small_GTPase"/>
</dbReference>
<reference evidence="3" key="1">
    <citation type="submission" date="2023-03" db="EMBL/GenBank/DDBJ databases">
        <title>Complete genome of Cladonia borealis.</title>
        <authorList>
            <person name="Park H."/>
        </authorList>
    </citation>
    <scope>NUCLEOTIDE SEQUENCE</scope>
    <source>
        <strain evidence="3">ANT050790</strain>
    </source>
</reference>
<evidence type="ECO:0000313" key="3">
    <source>
        <dbReference type="EMBL" id="KAK0514416.1"/>
    </source>
</evidence>
<dbReference type="PROSITE" id="PS51419">
    <property type="entry name" value="RAB"/>
    <property type="match status" value="1"/>
</dbReference>
<comment type="caution">
    <text evidence="3">The sequence shown here is derived from an EMBL/GenBank/DDBJ whole genome shotgun (WGS) entry which is preliminary data.</text>
</comment>
<dbReference type="PANTHER" id="PTHR24072">
    <property type="entry name" value="RHO FAMILY GTPASE"/>
    <property type="match status" value="1"/>
</dbReference>
<dbReference type="AlphaFoldDB" id="A0AA39R6M3"/>
<name>A0AA39R6M3_9LECA</name>
<dbReference type="SMART" id="SM00174">
    <property type="entry name" value="RHO"/>
    <property type="match status" value="1"/>
</dbReference>
<proteinExistence type="predicted"/>
<accession>A0AA39R6M3</accession>
<organism evidence="3 4">
    <name type="scientific">Cladonia borealis</name>
    <dbReference type="NCBI Taxonomy" id="184061"/>
    <lineage>
        <taxon>Eukaryota</taxon>
        <taxon>Fungi</taxon>
        <taxon>Dikarya</taxon>
        <taxon>Ascomycota</taxon>
        <taxon>Pezizomycotina</taxon>
        <taxon>Lecanoromycetes</taxon>
        <taxon>OSLEUM clade</taxon>
        <taxon>Lecanoromycetidae</taxon>
        <taxon>Lecanorales</taxon>
        <taxon>Lecanorineae</taxon>
        <taxon>Cladoniaceae</taxon>
        <taxon>Cladonia</taxon>
    </lineage>
</organism>
<dbReference type="SMART" id="SM00173">
    <property type="entry name" value="RAS"/>
    <property type="match status" value="1"/>
</dbReference>
<dbReference type="SUPFAM" id="SSF52540">
    <property type="entry name" value="P-loop containing nucleoside triphosphate hydrolases"/>
    <property type="match status" value="1"/>
</dbReference>
<dbReference type="Proteomes" id="UP001166286">
    <property type="component" value="Unassembled WGS sequence"/>
</dbReference>
<dbReference type="GO" id="GO:0007264">
    <property type="term" value="P:small GTPase-mediated signal transduction"/>
    <property type="evidence" value="ECO:0007669"/>
    <property type="project" value="InterPro"/>
</dbReference>
<dbReference type="GO" id="GO:0003924">
    <property type="term" value="F:GTPase activity"/>
    <property type="evidence" value="ECO:0007669"/>
    <property type="project" value="InterPro"/>
</dbReference>